<name>F9UAF6_9GAMM</name>
<dbReference type="STRING" id="768671.ThimaDRAFT_1908"/>
<dbReference type="AlphaFoldDB" id="F9UAF6"/>
<dbReference type="Gene3D" id="3.60.15.10">
    <property type="entry name" value="Ribonuclease Z/Hydroxyacylglutathione hydrolase-like"/>
    <property type="match status" value="1"/>
</dbReference>
<dbReference type="SUPFAM" id="SSF56281">
    <property type="entry name" value="Metallo-hydrolase/oxidoreductase"/>
    <property type="match status" value="1"/>
</dbReference>
<dbReference type="eggNOG" id="COG0491">
    <property type="taxonomic scope" value="Bacteria"/>
</dbReference>
<dbReference type="EMBL" id="AFWV01000005">
    <property type="protein sequence ID" value="EGV19104.1"/>
    <property type="molecule type" value="Genomic_DNA"/>
</dbReference>
<accession>F9UAF6</accession>
<evidence type="ECO:0000313" key="3">
    <source>
        <dbReference type="EMBL" id="EGV19104.1"/>
    </source>
</evidence>
<dbReference type="InterPro" id="IPR050855">
    <property type="entry name" value="NDM-1-like"/>
</dbReference>
<evidence type="ECO:0000313" key="4">
    <source>
        <dbReference type="Proteomes" id="UP000005459"/>
    </source>
</evidence>
<dbReference type="InterPro" id="IPR036866">
    <property type="entry name" value="RibonucZ/Hydroxyglut_hydro"/>
</dbReference>
<proteinExistence type="inferred from homology"/>
<dbReference type="GO" id="GO:0016787">
    <property type="term" value="F:hydrolase activity"/>
    <property type="evidence" value="ECO:0007669"/>
    <property type="project" value="UniProtKB-KW"/>
</dbReference>
<dbReference type="GO" id="GO:0017001">
    <property type="term" value="P:antibiotic catabolic process"/>
    <property type="evidence" value="ECO:0007669"/>
    <property type="project" value="UniProtKB-ARBA"/>
</dbReference>
<organism evidence="3 4">
    <name type="scientific">Thiocapsa marina 5811</name>
    <dbReference type="NCBI Taxonomy" id="768671"/>
    <lineage>
        <taxon>Bacteria</taxon>
        <taxon>Pseudomonadati</taxon>
        <taxon>Pseudomonadota</taxon>
        <taxon>Gammaproteobacteria</taxon>
        <taxon>Chromatiales</taxon>
        <taxon>Chromatiaceae</taxon>
        <taxon>Thiocapsa</taxon>
    </lineage>
</organism>
<dbReference type="CDD" id="cd16282">
    <property type="entry name" value="metallo-hydrolase-like_MBL-fold"/>
    <property type="match status" value="1"/>
</dbReference>
<dbReference type="InterPro" id="IPR001279">
    <property type="entry name" value="Metallo-B-lactamas"/>
</dbReference>
<dbReference type="SMART" id="SM00849">
    <property type="entry name" value="Lactamase_B"/>
    <property type="match status" value="1"/>
</dbReference>
<feature type="domain" description="Metallo-beta-lactamase" evidence="2">
    <location>
        <begin position="66"/>
        <end position="254"/>
    </location>
</feature>
<protein>
    <submittedName>
        <fullName evidence="3">Putative hydrolase</fullName>
    </submittedName>
</protein>
<keyword evidence="3" id="KW-0378">Hydrolase</keyword>
<evidence type="ECO:0000256" key="1">
    <source>
        <dbReference type="ARBA" id="ARBA00005250"/>
    </source>
</evidence>
<dbReference type="Pfam" id="PF00753">
    <property type="entry name" value="Lactamase_B"/>
    <property type="match status" value="1"/>
</dbReference>
<dbReference type="PATRIC" id="fig|768671.3.peg.2029"/>
<sequence>MWARTSRHRPRSLRGLLVAICLFLPFSAAVGRSDPPCPFEPVSNRIAVIVGSDHQSCPLRSVEHPLTNPAAIIGETGVILSDPGSSLQTGRLVLERLQEITDKPVVAVFNSHIHGLYWLGNQAIRERYPGVPIYAHARMIERILQGEGDFWVQAVTGDHDGEKTEFVVPDHPLRGGETLTLGGIEIKVHHFGHGHTDHDLVVEVPQEGAVFLGGLVVEPEVPSQGVPRDANFQGQIAATQEAIALHADVYIPGRGQPAGDAMPKRALAFLTALYDGTAAGYDAGLADFEVTEQLKEDLGAYQQWYDFDQLGGVISQMYLQIEQDQF</sequence>
<dbReference type="PANTHER" id="PTHR42951">
    <property type="entry name" value="METALLO-BETA-LACTAMASE DOMAIN-CONTAINING"/>
    <property type="match status" value="1"/>
</dbReference>
<reference evidence="3 4" key="1">
    <citation type="submission" date="2011-06" db="EMBL/GenBank/DDBJ databases">
        <title>The draft genome of Thiocapsa marina 5811.</title>
        <authorList>
            <consortium name="US DOE Joint Genome Institute (JGI-PGF)"/>
            <person name="Lucas S."/>
            <person name="Han J."/>
            <person name="Cheng J.-F."/>
            <person name="Goodwin L."/>
            <person name="Pitluck S."/>
            <person name="Peters L."/>
            <person name="Land M.L."/>
            <person name="Hauser L."/>
            <person name="Vogl K."/>
            <person name="Liu Z."/>
            <person name="Imhoff J."/>
            <person name="Thiel V."/>
            <person name="Frigaard N.-U."/>
            <person name="Bryant D."/>
            <person name="Woyke T.J."/>
        </authorList>
    </citation>
    <scope>NUCLEOTIDE SEQUENCE [LARGE SCALE GENOMIC DNA]</scope>
    <source>
        <strain evidence="3 4">5811</strain>
    </source>
</reference>
<keyword evidence="4" id="KW-1185">Reference proteome</keyword>
<gene>
    <name evidence="3" type="ORF">ThimaDRAFT_1908</name>
</gene>
<comment type="similarity">
    <text evidence="1">Belongs to the metallo-beta-lactamase superfamily. Class-B beta-lactamase family.</text>
</comment>
<dbReference type="PANTHER" id="PTHR42951:SF4">
    <property type="entry name" value="ACYL-COENZYME A THIOESTERASE MBLAC2"/>
    <property type="match status" value="1"/>
</dbReference>
<dbReference type="Proteomes" id="UP000005459">
    <property type="component" value="Unassembled WGS sequence"/>
</dbReference>
<evidence type="ECO:0000259" key="2">
    <source>
        <dbReference type="SMART" id="SM00849"/>
    </source>
</evidence>